<gene>
    <name evidence="2" type="ORF">ACFPOU_05305</name>
</gene>
<accession>A0ABW0PD10</accession>
<feature type="compositionally biased region" description="Low complexity" evidence="1">
    <location>
        <begin position="21"/>
        <end position="45"/>
    </location>
</feature>
<feature type="region of interest" description="Disordered" evidence="1">
    <location>
        <begin position="340"/>
        <end position="380"/>
    </location>
</feature>
<feature type="compositionally biased region" description="Basic and acidic residues" evidence="1">
    <location>
        <begin position="342"/>
        <end position="359"/>
    </location>
</feature>
<evidence type="ECO:0000313" key="2">
    <source>
        <dbReference type="EMBL" id="MFC5510539.1"/>
    </source>
</evidence>
<proteinExistence type="predicted"/>
<organism evidence="2 3">
    <name type="scientific">Massilia jejuensis</name>
    <dbReference type="NCBI Taxonomy" id="648894"/>
    <lineage>
        <taxon>Bacteria</taxon>
        <taxon>Pseudomonadati</taxon>
        <taxon>Pseudomonadota</taxon>
        <taxon>Betaproteobacteria</taxon>
        <taxon>Burkholderiales</taxon>
        <taxon>Oxalobacteraceae</taxon>
        <taxon>Telluria group</taxon>
        <taxon>Massilia</taxon>
    </lineage>
</organism>
<sequence length="908" mass="98013">MFEFLFKRQGGKTGNGRGAQAAVPAKSAPAKSAPAKSAAVSSAPSHRSGAPSTQPESAGAGSASARAGAAVREQQAERLKMLDGDEARAVEFILQCEFSELRLSAADLVHGRAALERVHAAMRNTDRRVAKLMQSRLEAIRHHDAELARGQATLAQAKALLADEHLTPNQVADLDRQWAIIAAPELQDAFAPLRNALGARLEAQVQLQRAMIDRLGALRRLETSGLNVAEMAAALDRMLGEQSAALAASERAWLPRSLVAEFASEHARLASVLATLEQAQAALAAREAALAEWQARPVADLEADALRKAWQTLPPLPAGAAGTELHGRFEALLASLPQPLRKTREAGAAEAPRGERRTPGDAAPADGAEARRATPPKGADQAFIDNMDALEAALQQGSLAHAAELDKALKETKGKGMRLNSQQADRLAHLRAELKRLSDWARWGGNVSREELIKTVEALSTQNLAMAELAKKVGSMRERWKALDSLSGAAPKSLWERFDHACTVAYAPAAAHFKHLADERHANAAKGEAIVAEANAEIARLESGEADWKHVAGTVQRLRLAWSHLGAIDRKDKKRLDTLFGAALTTLQGPLEEQRKAEVVGREELIEEVLAIDPHDRHAVDHLRDIQARWQAHARALPLERKAEQALWQRFRGACDDLFARRKETAHAADAERRVHETAKDALCARLEAAAGEATAASAAKLLREAAAEWQAIGPVPRAHEARVEKRYHDAVASVQHHADLSRRAASLALAGALRDKLRACQELEQALAGSGQEMASADWRARWAALAPAGAGYDPVLDARFEAALNALDTDRAAHARLLEANRPTLLAELLRQEVAAGIDSGAEFARDRLRLQVENLQSTLKAGNKAAQRAHGQDALYALCALPALADERTALRIEQLLLRMAREGK</sequence>
<reference evidence="3" key="1">
    <citation type="journal article" date="2019" name="Int. J. Syst. Evol. Microbiol.">
        <title>The Global Catalogue of Microorganisms (GCM) 10K type strain sequencing project: providing services to taxonomists for standard genome sequencing and annotation.</title>
        <authorList>
            <consortium name="The Broad Institute Genomics Platform"/>
            <consortium name="The Broad Institute Genome Sequencing Center for Infectious Disease"/>
            <person name="Wu L."/>
            <person name="Ma J."/>
        </authorList>
    </citation>
    <scope>NUCLEOTIDE SEQUENCE [LARGE SCALE GENOMIC DNA]</scope>
    <source>
        <strain evidence="3">CCUG 38813</strain>
    </source>
</reference>
<dbReference type="Pfam" id="PF03993">
    <property type="entry name" value="DUF349"/>
    <property type="match status" value="2"/>
</dbReference>
<evidence type="ECO:0000256" key="1">
    <source>
        <dbReference type="SAM" id="MobiDB-lite"/>
    </source>
</evidence>
<protein>
    <submittedName>
        <fullName evidence="2">DUF349 domain-containing protein</fullName>
    </submittedName>
</protein>
<dbReference type="EMBL" id="JBHSMS010000021">
    <property type="protein sequence ID" value="MFC5510539.1"/>
    <property type="molecule type" value="Genomic_DNA"/>
</dbReference>
<keyword evidence="3" id="KW-1185">Reference proteome</keyword>
<dbReference type="InterPro" id="IPR007139">
    <property type="entry name" value="DUF349"/>
</dbReference>
<name>A0ABW0PD10_9BURK</name>
<dbReference type="RefSeq" id="WP_379717941.1">
    <property type="nucleotide sequence ID" value="NZ_JBHSMS010000021.1"/>
</dbReference>
<feature type="compositionally biased region" description="Low complexity" evidence="1">
    <location>
        <begin position="57"/>
        <end position="70"/>
    </location>
</feature>
<feature type="region of interest" description="Disordered" evidence="1">
    <location>
        <begin position="1"/>
        <end position="71"/>
    </location>
</feature>
<evidence type="ECO:0000313" key="3">
    <source>
        <dbReference type="Proteomes" id="UP001596031"/>
    </source>
</evidence>
<dbReference type="Proteomes" id="UP001596031">
    <property type="component" value="Unassembled WGS sequence"/>
</dbReference>
<comment type="caution">
    <text evidence="2">The sequence shown here is derived from an EMBL/GenBank/DDBJ whole genome shotgun (WGS) entry which is preliminary data.</text>
</comment>